<dbReference type="Gene3D" id="4.10.410.10">
    <property type="entry name" value="Pancreatic trypsin inhibitor Kunitz domain"/>
    <property type="match status" value="2"/>
</dbReference>
<sequence>MRLLASLLAACAFTASLLTGRSTADHVEKGVNGTECKTPIIETVPGCAASVIRFYYDEEYNTCKSFIWNGCLLKGIFNLLHDCVSTCNPGQSVPFCAGGPANECSKTSGESAMTMMKRKAYFYNATSRTCEEYDTCAMAPANENGNHFPTKTNCELQCGGFSAAEMQAIVAS</sequence>
<dbReference type="InterPro" id="IPR002223">
    <property type="entry name" value="Kunitz_BPTI"/>
</dbReference>
<reference evidence="3" key="1">
    <citation type="submission" date="2019-12" db="EMBL/GenBank/DDBJ databases">
        <title>The sialotranscriptome of the gopher-tortoise tick, Amblyomma tuberculatum.</title>
        <authorList>
            <person name="Karim S."/>
            <person name="Andersen J."/>
            <person name="Kumar D."/>
            <person name="Adamson S."/>
            <person name="Ennen J."/>
            <person name="Qualis C.P."/>
            <person name="Ribeiro J.M.C."/>
        </authorList>
    </citation>
    <scope>NUCLEOTIDE SEQUENCE</scope>
    <source>
        <strain evidence="3">Removed</strain>
        <tissue evidence="3">Salivary glands</tissue>
    </source>
</reference>
<dbReference type="Pfam" id="PF00014">
    <property type="entry name" value="Kunitz_BPTI"/>
    <property type="match status" value="1"/>
</dbReference>
<feature type="chain" id="PRO_5026858830" evidence="1">
    <location>
        <begin position="25"/>
        <end position="172"/>
    </location>
</feature>
<dbReference type="SUPFAM" id="SSF57362">
    <property type="entry name" value="BPTI-like"/>
    <property type="match status" value="2"/>
</dbReference>
<dbReference type="AlphaFoldDB" id="A0A6M2E793"/>
<dbReference type="InterPro" id="IPR036880">
    <property type="entry name" value="Kunitz_BPTI_sf"/>
</dbReference>
<dbReference type="CDD" id="cd00109">
    <property type="entry name" value="Kunitz-type"/>
    <property type="match status" value="1"/>
</dbReference>
<dbReference type="SMART" id="SM00131">
    <property type="entry name" value="KU"/>
    <property type="match status" value="2"/>
</dbReference>
<proteinExistence type="predicted"/>
<organism evidence="3">
    <name type="scientific">Amblyomma tuberculatum</name>
    <dbReference type="NCBI Taxonomy" id="48802"/>
    <lineage>
        <taxon>Eukaryota</taxon>
        <taxon>Metazoa</taxon>
        <taxon>Ecdysozoa</taxon>
        <taxon>Arthropoda</taxon>
        <taxon>Chelicerata</taxon>
        <taxon>Arachnida</taxon>
        <taxon>Acari</taxon>
        <taxon>Parasitiformes</taxon>
        <taxon>Ixodida</taxon>
        <taxon>Ixodoidea</taxon>
        <taxon>Ixodidae</taxon>
        <taxon>Amblyomminae</taxon>
        <taxon>Amblyomma</taxon>
    </lineage>
</organism>
<dbReference type="PROSITE" id="PS50279">
    <property type="entry name" value="BPTI_KUNITZ_2"/>
    <property type="match status" value="1"/>
</dbReference>
<name>A0A6M2E793_9ACAR</name>
<dbReference type="EMBL" id="GIDH01001345">
    <property type="protein sequence ID" value="NOV53288.1"/>
    <property type="molecule type" value="Transcribed_RNA"/>
</dbReference>
<evidence type="ECO:0000256" key="1">
    <source>
        <dbReference type="SAM" id="SignalP"/>
    </source>
</evidence>
<feature type="domain" description="BPTI/Kunitz inhibitor" evidence="2">
    <location>
        <begin position="36"/>
        <end position="87"/>
    </location>
</feature>
<keyword evidence="1" id="KW-0732">Signal</keyword>
<dbReference type="GO" id="GO:0004867">
    <property type="term" value="F:serine-type endopeptidase inhibitor activity"/>
    <property type="evidence" value="ECO:0007669"/>
    <property type="project" value="InterPro"/>
</dbReference>
<evidence type="ECO:0000259" key="2">
    <source>
        <dbReference type="PROSITE" id="PS50279"/>
    </source>
</evidence>
<protein>
    <submittedName>
        <fullName evidence="3">Putative bpti/kunitz family of serine protease inhibitor</fullName>
    </submittedName>
</protein>
<evidence type="ECO:0000313" key="3">
    <source>
        <dbReference type="EMBL" id="NOV53288.1"/>
    </source>
</evidence>
<accession>A0A6M2E793</accession>
<feature type="signal peptide" evidence="1">
    <location>
        <begin position="1"/>
        <end position="24"/>
    </location>
</feature>